<feature type="signal peptide" evidence="1">
    <location>
        <begin position="1"/>
        <end position="24"/>
    </location>
</feature>
<feature type="chain" id="PRO_5003395119" description="Trypanosoma glutamic acid/alanine-rich protein domain-containing protein" evidence="1">
    <location>
        <begin position="25"/>
        <end position="177"/>
    </location>
</feature>
<evidence type="ECO:0000313" key="2">
    <source>
        <dbReference type="EMBL" id="CCD21378.1"/>
    </source>
</evidence>
<dbReference type="AlphaFoldDB" id="F9WUX8"/>
<keyword evidence="1" id="KW-0732">Signal</keyword>
<feature type="non-terminal residue" evidence="2">
    <location>
        <position position="177"/>
    </location>
</feature>
<protein>
    <recommendedName>
        <fullName evidence="4">Trypanosoma glutamic acid/alanine-rich protein domain-containing protein</fullName>
    </recommendedName>
</protein>
<keyword evidence="3" id="KW-1185">Reference proteome</keyword>
<evidence type="ECO:0000313" key="3">
    <source>
        <dbReference type="Proteomes" id="UP000009027"/>
    </source>
</evidence>
<dbReference type="Proteomes" id="UP000009027">
    <property type="component" value="Unassembled WGS sequence"/>
</dbReference>
<evidence type="ECO:0000256" key="1">
    <source>
        <dbReference type="SAM" id="SignalP"/>
    </source>
</evidence>
<accession>F9WUX8</accession>
<proteinExistence type="predicted"/>
<evidence type="ECO:0008006" key="4">
    <source>
        <dbReference type="Google" id="ProtNLM"/>
    </source>
</evidence>
<dbReference type="VEuPathDB" id="TriTrypDB:TvY486_0003720"/>
<sequence length="177" mass="17791">MRLGILCMLAAVAAALEQRRGAEAGNPTGLGTSAGPTKAADTLCDFGGKLEAAALAAEAVTAQLAAGASAAARHAAVLETARALAPRQAGTASEARGRGATLLERLERALLTKARLNEAHKDAADATSALARAAQEFRTLLGLLGSLVDKQPSTTQSCLAKDNGLATDYAGDANVAK</sequence>
<dbReference type="EMBL" id="CAEX01007614">
    <property type="protein sequence ID" value="CCD21378.1"/>
    <property type="molecule type" value="Genomic_DNA"/>
</dbReference>
<organism evidence="2 3">
    <name type="scientific">Trypanosoma vivax (strain Y486)</name>
    <dbReference type="NCBI Taxonomy" id="1055687"/>
    <lineage>
        <taxon>Eukaryota</taxon>
        <taxon>Discoba</taxon>
        <taxon>Euglenozoa</taxon>
        <taxon>Kinetoplastea</taxon>
        <taxon>Metakinetoplastina</taxon>
        <taxon>Trypanosomatida</taxon>
        <taxon>Trypanosomatidae</taxon>
        <taxon>Trypanosoma</taxon>
        <taxon>Duttonella</taxon>
    </lineage>
</organism>
<reference evidence="2 3" key="1">
    <citation type="journal article" date="2012" name="Proc. Natl. Acad. Sci. U.S.A.">
        <title>Antigenic diversity is generated by distinct evolutionary mechanisms in African trypanosome species.</title>
        <authorList>
            <person name="Jackson A.P."/>
            <person name="Berry A."/>
            <person name="Aslett M."/>
            <person name="Allison H.C."/>
            <person name="Burton P."/>
            <person name="Vavrova-Anderson J."/>
            <person name="Brown R."/>
            <person name="Browne H."/>
            <person name="Corton N."/>
            <person name="Hauser H."/>
            <person name="Gamble J."/>
            <person name="Gilderthorp R."/>
            <person name="Marcello L."/>
            <person name="McQuillan J."/>
            <person name="Otto T.D."/>
            <person name="Quail M.A."/>
            <person name="Sanders M.J."/>
            <person name="van Tonder A."/>
            <person name="Ginger M.L."/>
            <person name="Field M.C."/>
            <person name="Barry J.D."/>
            <person name="Hertz-Fowler C."/>
            <person name="Berriman M."/>
        </authorList>
    </citation>
    <scope>NUCLEOTIDE SEQUENCE</scope>
    <source>
        <strain evidence="2 3">Y486</strain>
    </source>
</reference>
<gene>
    <name evidence="2" type="ORF">TvY486_0003720</name>
</gene>
<name>F9WUX8_TRYVY</name>